<dbReference type="Ensembl" id="ENSSORT00005047918.1">
    <property type="protein sequence ID" value="ENSSORP00005046752.1"/>
    <property type="gene ID" value="ENSSORG00005021391.1"/>
</dbReference>
<dbReference type="AlphaFoldDB" id="A0A673C1E7"/>
<protein>
    <submittedName>
        <fullName evidence="1">Uncharacterized protein</fullName>
    </submittedName>
</protein>
<organism evidence="1 2">
    <name type="scientific">Sphaeramia orbicularis</name>
    <name type="common">orbiculate cardinalfish</name>
    <dbReference type="NCBI Taxonomy" id="375764"/>
    <lineage>
        <taxon>Eukaryota</taxon>
        <taxon>Metazoa</taxon>
        <taxon>Chordata</taxon>
        <taxon>Craniata</taxon>
        <taxon>Vertebrata</taxon>
        <taxon>Euteleostomi</taxon>
        <taxon>Actinopterygii</taxon>
        <taxon>Neopterygii</taxon>
        <taxon>Teleostei</taxon>
        <taxon>Neoteleostei</taxon>
        <taxon>Acanthomorphata</taxon>
        <taxon>Gobiaria</taxon>
        <taxon>Kurtiformes</taxon>
        <taxon>Apogonoidei</taxon>
        <taxon>Apogonidae</taxon>
        <taxon>Apogoninae</taxon>
        <taxon>Sphaeramia</taxon>
    </lineage>
</organism>
<reference evidence="1" key="3">
    <citation type="submission" date="2025-09" db="UniProtKB">
        <authorList>
            <consortium name="Ensembl"/>
        </authorList>
    </citation>
    <scope>IDENTIFICATION</scope>
</reference>
<evidence type="ECO:0000313" key="1">
    <source>
        <dbReference type="Ensembl" id="ENSSORP00005046752.1"/>
    </source>
</evidence>
<reference evidence="1" key="2">
    <citation type="submission" date="2025-08" db="UniProtKB">
        <authorList>
            <consortium name="Ensembl"/>
        </authorList>
    </citation>
    <scope>IDENTIFICATION</scope>
</reference>
<proteinExistence type="predicted"/>
<name>A0A673C1E7_9TELE</name>
<evidence type="ECO:0000313" key="2">
    <source>
        <dbReference type="Proteomes" id="UP000472271"/>
    </source>
</evidence>
<accession>A0A673C1E7</accession>
<reference evidence="1" key="1">
    <citation type="submission" date="2019-06" db="EMBL/GenBank/DDBJ databases">
        <authorList>
            <consortium name="Wellcome Sanger Institute Data Sharing"/>
        </authorList>
    </citation>
    <scope>NUCLEOTIDE SEQUENCE [LARGE SCALE GENOMIC DNA]</scope>
</reference>
<sequence length="62" mass="7009">WQDCDSSCMNAGTRQLLPGQSADGWMTEQVMFTEGRKKTKMAKNPFLPVEQTANTQRCPPFN</sequence>
<dbReference type="Proteomes" id="UP000472271">
    <property type="component" value="Chromosome 4"/>
</dbReference>
<keyword evidence="2" id="KW-1185">Reference proteome</keyword>
<dbReference type="InParanoid" id="A0A673C1E7"/>